<evidence type="ECO:0008006" key="3">
    <source>
        <dbReference type="Google" id="ProtNLM"/>
    </source>
</evidence>
<protein>
    <recommendedName>
        <fullName evidence="3">DUF3352 domain-containing protein</fullName>
    </recommendedName>
</protein>
<proteinExistence type="predicted"/>
<evidence type="ECO:0000313" key="2">
    <source>
        <dbReference type="Proteomes" id="UP000252355"/>
    </source>
</evidence>
<dbReference type="Proteomes" id="UP000252355">
    <property type="component" value="Unassembled WGS sequence"/>
</dbReference>
<comment type="caution">
    <text evidence="1">The sequence shown here is derived from an EMBL/GenBank/DDBJ whole genome shotgun (WGS) entry which is preliminary data.</text>
</comment>
<reference evidence="1 2" key="1">
    <citation type="submission" date="2018-05" db="EMBL/GenBank/DDBJ databases">
        <title>A metagenomic window into the 2 km-deep terrestrial subsurface aquifer revealed taxonomically and functionally diverse microbial community comprising novel uncultured bacterial lineages.</title>
        <authorList>
            <person name="Kadnikov V.V."/>
            <person name="Mardanov A.V."/>
            <person name="Beletsky A.V."/>
            <person name="Banks D."/>
            <person name="Pimenov N.V."/>
            <person name="Frank Y.A."/>
            <person name="Karnachuk O.V."/>
            <person name="Ravin N.V."/>
        </authorList>
    </citation>
    <scope>NUCLEOTIDE SEQUENCE [LARGE SCALE GENOMIC DNA]</scope>
    <source>
        <strain evidence="1">BY5</strain>
    </source>
</reference>
<evidence type="ECO:0000313" key="1">
    <source>
        <dbReference type="EMBL" id="RCK79650.1"/>
    </source>
</evidence>
<sequence length="370" mass="39940">MTRTFWHILRQAGRRLARRPLLASLLVLGWAAIGMDRPVAPLDSPVLCLFWRVRDTFDLVVGDPRNQQTRLAAEFLRQATQAWRDWRGAGRPGVASGPVSSLVEDPAGWLRELATVRDFVPEDVSFYLRSRQEFALVLTGTIDPARWRDLFPAAQVLPRDQGFAILLPDGSGRGHLALHVRPGVIFLTPAELEGNLVDALRLGTSGLTERFKTFRAMVQRRPLVAVEADLQAVAGILATGRSEALRLGPPLSSVATFRLLMDPQLIKLQLHTPDDTQRAALLSLTEGVAGTVREAIASLSPALPGGGPTGAALQKFADSIWVEAKGQSVFLEAGGLGAAHPLAGLSGLALVSSIAAASHERFLRHPRAAD</sequence>
<accession>A0A367ZNM8</accession>
<organism evidence="1 2">
    <name type="scientific">Candidatus Ozemobacter sibiricus</name>
    <dbReference type="NCBI Taxonomy" id="2268124"/>
    <lineage>
        <taxon>Bacteria</taxon>
        <taxon>Candidatus Ozemobacteria</taxon>
        <taxon>Candidatus Ozemobacterales</taxon>
        <taxon>Candidatus Ozemobacteraceae</taxon>
        <taxon>Candidatus Ozemobacter</taxon>
    </lineage>
</organism>
<gene>
    <name evidence="1" type="ORF">OZSIB_4122</name>
</gene>
<name>A0A367ZNM8_9BACT</name>
<dbReference type="EMBL" id="QOQW01000011">
    <property type="protein sequence ID" value="RCK79650.1"/>
    <property type="molecule type" value="Genomic_DNA"/>
</dbReference>
<dbReference type="AlphaFoldDB" id="A0A367ZNM8"/>